<name>A0A3B1D3C7_9ZZZZ</name>
<evidence type="ECO:0000256" key="1">
    <source>
        <dbReference type="ARBA" id="ARBA00008984"/>
    </source>
</evidence>
<dbReference type="NCBIfam" id="TIGR03527">
    <property type="entry name" value="selenium_YedF"/>
    <property type="match status" value="1"/>
</dbReference>
<gene>
    <name evidence="3" type="ORF">MNBD_NITROSPIRAE02-1060</name>
</gene>
<dbReference type="CDD" id="cd03421">
    <property type="entry name" value="SirA_like_N"/>
    <property type="match status" value="1"/>
</dbReference>
<dbReference type="PANTHER" id="PTHR33279">
    <property type="entry name" value="SULFUR CARRIER PROTEIN YEDF-RELATED"/>
    <property type="match status" value="1"/>
</dbReference>
<proteinExistence type="inferred from homology"/>
<dbReference type="Pfam" id="PF01206">
    <property type="entry name" value="TusA"/>
    <property type="match status" value="1"/>
</dbReference>
<dbReference type="EMBL" id="UOGH01000202">
    <property type="protein sequence ID" value="VAX31303.1"/>
    <property type="molecule type" value="Genomic_DNA"/>
</dbReference>
<dbReference type="SUPFAM" id="SSF64307">
    <property type="entry name" value="SirA-like"/>
    <property type="match status" value="1"/>
</dbReference>
<sequence length="203" mass="22494">MKTVDARGLGCPKPVVMAEETLDTIEEGTVEVLVDNEASVSNLGRFARKNGMHAETEKKDGYWSVKITKGYVCDVTLGETAINEKEPGEEKDKKDILMVIGTDTLGKDEEIGKILIKGFFETMKVTRDLPDMIFFLNAGVKLTTINEEIIPLIRDIESMGVEIFSCGTCLKHYGLESELKAGYRGTTNHIVEGIKDFGKVVWI</sequence>
<dbReference type="InterPro" id="IPR036868">
    <property type="entry name" value="TusA-like_sf"/>
</dbReference>
<evidence type="ECO:0000313" key="3">
    <source>
        <dbReference type="EMBL" id="VAX31303.1"/>
    </source>
</evidence>
<dbReference type="SUPFAM" id="SSF75169">
    <property type="entry name" value="DsrEFH-like"/>
    <property type="match status" value="1"/>
</dbReference>
<dbReference type="InterPro" id="IPR001455">
    <property type="entry name" value="TusA-like"/>
</dbReference>
<dbReference type="AlphaFoldDB" id="A0A3B1D3C7"/>
<comment type="similarity">
    <text evidence="1">Belongs to the sulfur carrier protein TusA family.</text>
</comment>
<organism evidence="3">
    <name type="scientific">hydrothermal vent metagenome</name>
    <dbReference type="NCBI Taxonomy" id="652676"/>
    <lineage>
        <taxon>unclassified sequences</taxon>
        <taxon>metagenomes</taxon>
        <taxon>ecological metagenomes</taxon>
    </lineage>
</organism>
<accession>A0A3B1D3C7</accession>
<evidence type="ECO:0000259" key="2">
    <source>
        <dbReference type="PROSITE" id="PS01148"/>
    </source>
</evidence>
<dbReference type="PROSITE" id="PS01148">
    <property type="entry name" value="UPF0033"/>
    <property type="match status" value="1"/>
</dbReference>
<dbReference type="Gene3D" id="3.30.110.40">
    <property type="entry name" value="TusA-like domain"/>
    <property type="match status" value="1"/>
</dbReference>
<dbReference type="PANTHER" id="PTHR33279:SF6">
    <property type="entry name" value="SULFUR CARRIER PROTEIN YEDF-RELATED"/>
    <property type="match status" value="1"/>
</dbReference>
<protein>
    <recommendedName>
        <fullName evidence="2">UPF0033 domain-containing protein</fullName>
    </recommendedName>
</protein>
<dbReference type="InterPro" id="IPR027396">
    <property type="entry name" value="DsrEFH-like"/>
</dbReference>
<dbReference type="InterPro" id="IPR019870">
    <property type="entry name" value="Se_metab_YedF"/>
</dbReference>
<feature type="domain" description="UPF0033" evidence="2">
    <location>
        <begin position="4"/>
        <end position="28"/>
    </location>
</feature>
<reference evidence="3" key="1">
    <citation type="submission" date="2018-06" db="EMBL/GenBank/DDBJ databases">
        <authorList>
            <person name="Zhirakovskaya E."/>
        </authorList>
    </citation>
    <scope>NUCLEOTIDE SEQUENCE</scope>
</reference>